<evidence type="ECO:0000313" key="1">
    <source>
        <dbReference type="Proteomes" id="UP000887563"/>
    </source>
</evidence>
<keyword evidence="1" id="KW-1185">Reference proteome</keyword>
<dbReference type="Proteomes" id="UP000887563">
    <property type="component" value="Unplaced"/>
</dbReference>
<accession>A0A914L1N1</accession>
<sequence length="54" mass="6394">MKLIISPSTPFKSFLFNPNECHVGSFHHIFCYVFHTSITGHEFNINTKQQKRRK</sequence>
<proteinExistence type="predicted"/>
<evidence type="ECO:0000313" key="3">
    <source>
        <dbReference type="WBParaSite" id="Minc3s06682g40172"/>
    </source>
</evidence>
<evidence type="ECO:0000313" key="2">
    <source>
        <dbReference type="WBParaSite" id="Minc3s00211g07652"/>
    </source>
</evidence>
<protein>
    <submittedName>
        <fullName evidence="2 3">Candidate secreted effector</fullName>
    </submittedName>
</protein>
<dbReference type="WBParaSite" id="Minc3s00211g07652">
    <property type="protein sequence ID" value="Minc3s00211g07652"/>
    <property type="gene ID" value="Minc3s00211g07652"/>
</dbReference>
<dbReference type="WBParaSite" id="Minc3s06682g40172">
    <property type="protein sequence ID" value="Minc3s06682g40172"/>
    <property type="gene ID" value="Minc3s06682g40172"/>
</dbReference>
<name>A0A914L1N1_MELIC</name>
<dbReference type="AlphaFoldDB" id="A0A914L1N1"/>
<reference evidence="2 3" key="1">
    <citation type="submission" date="2022-11" db="UniProtKB">
        <authorList>
            <consortium name="WormBaseParasite"/>
        </authorList>
    </citation>
    <scope>IDENTIFICATION</scope>
</reference>
<organism evidence="1 2">
    <name type="scientific">Meloidogyne incognita</name>
    <name type="common">Southern root-knot nematode worm</name>
    <name type="synonym">Oxyuris incognita</name>
    <dbReference type="NCBI Taxonomy" id="6306"/>
    <lineage>
        <taxon>Eukaryota</taxon>
        <taxon>Metazoa</taxon>
        <taxon>Ecdysozoa</taxon>
        <taxon>Nematoda</taxon>
        <taxon>Chromadorea</taxon>
        <taxon>Rhabditida</taxon>
        <taxon>Tylenchina</taxon>
        <taxon>Tylenchomorpha</taxon>
        <taxon>Tylenchoidea</taxon>
        <taxon>Meloidogynidae</taxon>
        <taxon>Meloidogyninae</taxon>
        <taxon>Meloidogyne</taxon>
        <taxon>Meloidogyne incognita group</taxon>
    </lineage>
</organism>